<organism evidence="1">
    <name type="scientific">Halomonas sp. RT37</name>
    <dbReference type="NCBI Taxonomy" id="2950872"/>
    <lineage>
        <taxon>Bacteria</taxon>
        <taxon>Pseudomonadati</taxon>
        <taxon>Pseudomonadota</taxon>
        <taxon>Gammaproteobacteria</taxon>
        <taxon>Oceanospirillales</taxon>
        <taxon>Halomonadaceae</taxon>
        <taxon>Halomonas</taxon>
    </lineage>
</organism>
<dbReference type="RefSeq" id="WP_156088597.1">
    <property type="nucleotide sequence ID" value="NZ_CP098827.1"/>
</dbReference>
<dbReference type="EMBL" id="CP098827">
    <property type="protein sequence ID" value="XBO72273.1"/>
    <property type="molecule type" value="Genomic_DNA"/>
</dbReference>
<protein>
    <submittedName>
        <fullName evidence="1">Uncharacterized protein</fullName>
    </submittedName>
</protein>
<gene>
    <name evidence="1" type="ORF">NFG58_06055</name>
</gene>
<dbReference type="AlphaFoldDB" id="A0AAU7KMH4"/>
<accession>A0AAU7KMH4</accession>
<reference evidence="1" key="1">
    <citation type="submission" date="2022-06" db="EMBL/GenBank/DDBJ databases">
        <title>A novel DMS-producing enzyme.</title>
        <authorList>
            <person name="Zhang Y."/>
        </authorList>
    </citation>
    <scope>NUCLEOTIDE SEQUENCE</scope>
    <source>
        <strain evidence="1">RT37</strain>
    </source>
</reference>
<evidence type="ECO:0000313" key="1">
    <source>
        <dbReference type="EMBL" id="XBO72273.1"/>
    </source>
</evidence>
<sequence>MSATQLQQARQILVQNARHPNHHDVLLAYARQQATPAVRRALFKLLFGPN</sequence>
<proteinExistence type="predicted"/>
<name>A0AAU7KMH4_9GAMM</name>